<proteinExistence type="predicted"/>
<reference evidence="1" key="1">
    <citation type="submission" date="2023-10" db="EMBL/GenBank/DDBJ databases">
        <authorList>
            <person name="Chen Y."/>
            <person name="Shah S."/>
            <person name="Dougan E. K."/>
            <person name="Thang M."/>
            <person name="Chan C."/>
        </authorList>
    </citation>
    <scope>NUCLEOTIDE SEQUENCE [LARGE SCALE GENOMIC DNA]</scope>
</reference>
<name>A0ABN9PXD3_9DINO</name>
<evidence type="ECO:0000313" key="1">
    <source>
        <dbReference type="EMBL" id="CAK0796770.1"/>
    </source>
</evidence>
<feature type="non-terminal residue" evidence="1">
    <location>
        <position position="1"/>
    </location>
</feature>
<sequence length="114" mass="11793">PIMDAGVVVLEMERPMSAVAGCTFLGPREVGPAAGWLPTGHAHAAGLPAGPAAADGPAAVVPAQRGGESLLEAQHQDVRPGLWRLLGQPPLDQARRGADVLLRPARSIVEPRDM</sequence>
<dbReference type="Proteomes" id="UP001189429">
    <property type="component" value="Unassembled WGS sequence"/>
</dbReference>
<gene>
    <name evidence="1" type="ORF">PCOR1329_LOCUS6056</name>
</gene>
<protein>
    <submittedName>
        <fullName evidence="1">Uncharacterized protein</fullName>
    </submittedName>
</protein>
<accession>A0ABN9PXD3</accession>
<organism evidence="1 2">
    <name type="scientific">Prorocentrum cordatum</name>
    <dbReference type="NCBI Taxonomy" id="2364126"/>
    <lineage>
        <taxon>Eukaryota</taxon>
        <taxon>Sar</taxon>
        <taxon>Alveolata</taxon>
        <taxon>Dinophyceae</taxon>
        <taxon>Prorocentrales</taxon>
        <taxon>Prorocentraceae</taxon>
        <taxon>Prorocentrum</taxon>
    </lineage>
</organism>
<keyword evidence="2" id="KW-1185">Reference proteome</keyword>
<feature type="non-terminal residue" evidence="1">
    <location>
        <position position="114"/>
    </location>
</feature>
<evidence type="ECO:0000313" key="2">
    <source>
        <dbReference type="Proteomes" id="UP001189429"/>
    </source>
</evidence>
<comment type="caution">
    <text evidence="1">The sequence shown here is derived from an EMBL/GenBank/DDBJ whole genome shotgun (WGS) entry which is preliminary data.</text>
</comment>
<dbReference type="EMBL" id="CAUYUJ010001620">
    <property type="protein sequence ID" value="CAK0796770.1"/>
    <property type="molecule type" value="Genomic_DNA"/>
</dbReference>